<evidence type="ECO:0000313" key="2">
    <source>
        <dbReference type="Proteomes" id="UP001218218"/>
    </source>
</evidence>
<feature type="non-terminal residue" evidence="1">
    <location>
        <position position="1"/>
    </location>
</feature>
<proteinExistence type="predicted"/>
<comment type="caution">
    <text evidence="1">The sequence shown here is derived from an EMBL/GenBank/DDBJ whole genome shotgun (WGS) entry which is preliminary data.</text>
</comment>
<reference evidence="1" key="1">
    <citation type="submission" date="2023-03" db="EMBL/GenBank/DDBJ databases">
        <title>Massive genome expansion in bonnet fungi (Mycena s.s.) driven by repeated elements and novel gene families across ecological guilds.</title>
        <authorList>
            <consortium name="Lawrence Berkeley National Laboratory"/>
            <person name="Harder C.B."/>
            <person name="Miyauchi S."/>
            <person name="Viragh M."/>
            <person name="Kuo A."/>
            <person name="Thoen E."/>
            <person name="Andreopoulos B."/>
            <person name="Lu D."/>
            <person name="Skrede I."/>
            <person name="Drula E."/>
            <person name="Henrissat B."/>
            <person name="Morin E."/>
            <person name="Kohler A."/>
            <person name="Barry K."/>
            <person name="LaButti K."/>
            <person name="Morin E."/>
            <person name="Salamov A."/>
            <person name="Lipzen A."/>
            <person name="Mereny Z."/>
            <person name="Hegedus B."/>
            <person name="Baldrian P."/>
            <person name="Stursova M."/>
            <person name="Weitz H."/>
            <person name="Taylor A."/>
            <person name="Grigoriev I.V."/>
            <person name="Nagy L.G."/>
            <person name="Martin F."/>
            <person name="Kauserud H."/>
        </authorList>
    </citation>
    <scope>NUCLEOTIDE SEQUENCE</scope>
    <source>
        <strain evidence="1">CBHHK002</strain>
    </source>
</reference>
<dbReference type="Proteomes" id="UP001218218">
    <property type="component" value="Unassembled WGS sequence"/>
</dbReference>
<organism evidence="1 2">
    <name type="scientific">Mycena albidolilacea</name>
    <dbReference type="NCBI Taxonomy" id="1033008"/>
    <lineage>
        <taxon>Eukaryota</taxon>
        <taxon>Fungi</taxon>
        <taxon>Dikarya</taxon>
        <taxon>Basidiomycota</taxon>
        <taxon>Agaricomycotina</taxon>
        <taxon>Agaricomycetes</taxon>
        <taxon>Agaricomycetidae</taxon>
        <taxon>Agaricales</taxon>
        <taxon>Marasmiineae</taxon>
        <taxon>Mycenaceae</taxon>
        <taxon>Mycena</taxon>
    </lineage>
</organism>
<dbReference type="EMBL" id="JARIHO010000001">
    <property type="protein sequence ID" value="KAJ7369131.1"/>
    <property type="molecule type" value="Genomic_DNA"/>
</dbReference>
<evidence type="ECO:0000313" key="1">
    <source>
        <dbReference type="EMBL" id="KAJ7369131.1"/>
    </source>
</evidence>
<name>A0AAD7F7F9_9AGAR</name>
<protein>
    <submittedName>
        <fullName evidence="1">Uncharacterized protein</fullName>
    </submittedName>
</protein>
<sequence>EGDDAISASEARSMAEYTRWEGEFAALKPKEKSPEDMTEKLRSTCVLGIKKQISWNPSCKTGDSKWSYDGVCSDPIAFGSLLDLDAPPK</sequence>
<gene>
    <name evidence="1" type="ORF">DFH08DRAFT_676496</name>
</gene>
<keyword evidence="2" id="KW-1185">Reference proteome</keyword>
<dbReference type="AlphaFoldDB" id="A0AAD7F7F9"/>
<accession>A0AAD7F7F9</accession>